<dbReference type="GO" id="GO:0006302">
    <property type="term" value="P:double-strand break repair"/>
    <property type="evidence" value="ECO:0007669"/>
    <property type="project" value="TreeGrafter"/>
</dbReference>
<evidence type="ECO:0000313" key="14">
    <source>
        <dbReference type="EMBL" id="CAC5391828.1"/>
    </source>
</evidence>
<dbReference type="SUPFAM" id="SSF48371">
    <property type="entry name" value="ARM repeat"/>
    <property type="match status" value="1"/>
</dbReference>
<dbReference type="OrthoDB" id="9975959at2759"/>
<gene>
    <name evidence="14" type="ORF">MCOR_26808</name>
</gene>
<evidence type="ECO:0000256" key="11">
    <source>
        <dbReference type="ARBA" id="ARBA00023242"/>
    </source>
</evidence>
<evidence type="ECO:0000259" key="13">
    <source>
        <dbReference type="Pfam" id="PF03372"/>
    </source>
</evidence>
<evidence type="ECO:0000256" key="12">
    <source>
        <dbReference type="ARBA" id="ARBA00031304"/>
    </source>
</evidence>
<dbReference type="FunFam" id="3.60.10.10:FF:000024">
    <property type="entry name" value="Tyrosyl-DNA phosphodiesterase 2"/>
    <property type="match status" value="1"/>
</dbReference>
<keyword evidence="10" id="KW-0234">DNA repair</keyword>
<comment type="cofactor">
    <cofactor evidence="1">
        <name>Mn(2+)</name>
        <dbReference type="ChEBI" id="CHEBI:29035"/>
    </cofactor>
</comment>
<dbReference type="InterPro" id="IPR016024">
    <property type="entry name" value="ARM-type_fold"/>
</dbReference>
<dbReference type="GO" id="GO:0005737">
    <property type="term" value="C:cytoplasm"/>
    <property type="evidence" value="ECO:0007669"/>
    <property type="project" value="TreeGrafter"/>
</dbReference>
<organism evidence="14 15">
    <name type="scientific">Mytilus coruscus</name>
    <name type="common">Sea mussel</name>
    <dbReference type="NCBI Taxonomy" id="42192"/>
    <lineage>
        <taxon>Eukaryota</taxon>
        <taxon>Metazoa</taxon>
        <taxon>Spiralia</taxon>
        <taxon>Lophotrochozoa</taxon>
        <taxon>Mollusca</taxon>
        <taxon>Bivalvia</taxon>
        <taxon>Autobranchia</taxon>
        <taxon>Pteriomorphia</taxon>
        <taxon>Mytilida</taxon>
        <taxon>Mytiloidea</taxon>
        <taxon>Mytilidae</taxon>
        <taxon>Mytilinae</taxon>
        <taxon>Mytilus</taxon>
    </lineage>
</organism>
<dbReference type="GO" id="GO:0016605">
    <property type="term" value="C:PML body"/>
    <property type="evidence" value="ECO:0007669"/>
    <property type="project" value="UniProtKB-SubCell"/>
</dbReference>
<dbReference type="Pfam" id="PF03372">
    <property type="entry name" value="Exo_endo_phos"/>
    <property type="match status" value="1"/>
</dbReference>
<keyword evidence="9" id="KW-0460">Magnesium</keyword>
<dbReference type="Proteomes" id="UP000507470">
    <property type="component" value="Unassembled WGS sequence"/>
</dbReference>
<proteinExistence type="predicted"/>
<accession>A0A6J8C5Y3</accession>
<dbReference type="GO" id="GO:0003697">
    <property type="term" value="F:single-stranded DNA binding"/>
    <property type="evidence" value="ECO:0007669"/>
    <property type="project" value="TreeGrafter"/>
</dbReference>
<dbReference type="InterPro" id="IPR005135">
    <property type="entry name" value="Endo/exonuclease/phosphatase"/>
</dbReference>
<comment type="cofactor">
    <cofactor evidence="2">
        <name>Mg(2+)</name>
        <dbReference type="ChEBI" id="CHEBI:18420"/>
    </cofactor>
</comment>
<keyword evidence="7" id="KW-0227">DNA damage</keyword>
<reference evidence="14 15" key="1">
    <citation type="submission" date="2020-06" db="EMBL/GenBank/DDBJ databases">
        <authorList>
            <person name="Li R."/>
            <person name="Bekaert M."/>
        </authorList>
    </citation>
    <scope>NUCLEOTIDE SEQUENCE [LARGE SCALE GENOMIC DNA]</scope>
    <source>
        <strain evidence="15">wild</strain>
    </source>
</reference>
<keyword evidence="11" id="KW-0539">Nucleus</keyword>
<evidence type="ECO:0000256" key="1">
    <source>
        <dbReference type="ARBA" id="ARBA00001936"/>
    </source>
</evidence>
<sequence length="698" mass="80499">MNSVPDIVKIKSEELQRSWKPSKHDVELVLEIIKHKGKMVLDSEQFMLIKTTILPLPDVVSLSNLLELAKSSMIRIQAAYNEKTNECYDNQEFWKSSELLHEVRSSLSYYDSSPERSEMIKNIEQYEKDYKTIEIFSEVSTELLNIGDNNEFPGMQGENIKSVNTLLSYLVDMAEDDRDLCYKISQLTEFLKVATKKLEQWVEPYFSKRSEQMTEGADILELLCRLLYIVTMFEENIQRIRDVKCIETITPYLNSDDNGIRLLSLAVLSNIANESEIQTLKSNDGIIRYLVWAVSMAFKTECEDWDIWSLTELAKIVKQVARNDSNKRLLVQHGAVPLLVGIAEQGDTDDQYEAVCGLSNLLLDKQNKYQMIEMKDWHIIETLERMAKSPEEAVKNISKEALCTLHDNQTQLPEFLQEITTEESNCKQSISDEESPPEGIKMLSWNIDGLSRDSIKDRTSAVISIINRERPDVVFLQEVIVDTLEMLSRKCLDYTFIESGVECYFTVIMVKQNVVQVTDSKIIPFTSSKQGRTLQRVECTIKGLPCLLMTSHLESMKTNSDERKHQMKRALHHVVNASRDRTVLFGGDFNVKDREIREIKGLPKGVLDIWIETGRNKETQFTWDTSINTNMKWAENQDFKPKIRFDRIYMRHPKTEPVISPVSFQLIGKEKIPTCGLFPSDHWGLLVQFDIHINTTKP</sequence>
<evidence type="ECO:0000256" key="5">
    <source>
        <dbReference type="ARBA" id="ARBA00022722"/>
    </source>
</evidence>
<dbReference type="GO" id="GO:0004518">
    <property type="term" value="F:nuclease activity"/>
    <property type="evidence" value="ECO:0007669"/>
    <property type="project" value="UniProtKB-KW"/>
</dbReference>
<evidence type="ECO:0000313" key="15">
    <source>
        <dbReference type="Proteomes" id="UP000507470"/>
    </source>
</evidence>
<protein>
    <recommendedName>
        <fullName evidence="4">Tyrosyl-DNA phosphodiesterase 2</fullName>
    </recommendedName>
    <alternativeName>
        <fullName evidence="12">5'-tyrosyl-DNA phosphodiesterase</fullName>
    </alternativeName>
</protein>
<name>A0A6J8C5Y3_MYTCO</name>
<dbReference type="SMART" id="SM00185">
    <property type="entry name" value="ARM"/>
    <property type="match status" value="2"/>
</dbReference>
<keyword evidence="15" id="KW-1185">Reference proteome</keyword>
<dbReference type="InterPro" id="IPR011989">
    <property type="entry name" value="ARM-like"/>
</dbReference>
<evidence type="ECO:0000256" key="9">
    <source>
        <dbReference type="ARBA" id="ARBA00022842"/>
    </source>
</evidence>
<comment type="subcellular location">
    <subcellularLocation>
        <location evidence="3">Nucleus</location>
        <location evidence="3">PML body</location>
    </subcellularLocation>
</comment>
<evidence type="ECO:0000256" key="8">
    <source>
        <dbReference type="ARBA" id="ARBA00022801"/>
    </source>
</evidence>
<dbReference type="PANTHER" id="PTHR15822:SF4">
    <property type="entry name" value="TYROSYL-DNA PHOSPHODIESTERASE 2"/>
    <property type="match status" value="1"/>
</dbReference>
<feature type="domain" description="Endonuclease/exonuclease/phosphatase" evidence="13">
    <location>
        <begin position="443"/>
        <end position="682"/>
    </location>
</feature>
<dbReference type="AlphaFoldDB" id="A0A6J8C5Y3"/>
<dbReference type="CDD" id="cd09080">
    <property type="entry name" value="TDP2"/>
    <property type="match status" value="1"/>
</dbReference>
<dbReference type="EMBL" id="CACVKT020004831">
    <property type="protein sequence ID" value="CAC5391828.1"/>
    <property type="molecule type" value="Genomic_DNA"/>
</dbReference>
<evidence type="ECO:0000256" key="3">
    <source>
        <dbReference type="ARBA" id="ARBA00004322"/>
    </source>
</evidence>
<dbReference type="Gene3D" id="1.25.10.10">
    <property type="entry name" value="Leucine-rich Repeat Variant"/>
    <property type="match status" value="1"/>
</dbReference>
<evidence type="ECO:0000256" key="10">
    <source>
        <dbReference type="ARBA" id="ARBA00023204"/>
    </source>
</evidence>
<dbReference type="InterPro" id="IPR051547">
    <property type="entry name" value="TDP2-like"/>
</dbReference>
<dbReference type="SUPFAM" id="SSF56219">
    <property type="entry name" value="DNase I-like"/>
    <property type="match status" value="1"/>
</dbReference>
<keyword evidence="5" id="KW-0540">Nuclease</keyword>
<dbReference type="GO" id="GO:0070260">
    <property type="term" value="F:5'-tyrosyl-DNA phosphodiesterase activity"/>
    <property type="evidence" value="ECO:0007669"/>
    <property type="project" value="TreeGrafter"/>
</dbReference>
<evidence type="ECO:0000256" key="2">
    <source>
        <dbReference type="ARBA" id="ARBA00001946"/>
    </source>
</evidence>
<dbReference type="Gene3D" id="3.60.10.10">
    <property type="entry name" value="Endonuclease/exonuclease/phosphatase"/>
    <property type="match status" value="1"/>
</dbReference>
<keyword evidence="6" id="KW-0479">Metal-binding</keyword>
<dbReference type="InterPro" id="IPR036691">
    <property type="entry name" value="Endo/exonu/phosph_ase_sf"/>
</dbReference>
<keyword evidence="8 14" id="KW-0378">Hydrolase</keyword>
<dbReference type="Pfam" id="PF00514">
    <property type="entry name" value="Arm"/>
    <property type="match status" value="1"/>
</dbReference>
<dbReference type="InterPro" id="IPR000225">
    <property type="entry name" value="Armadillo"/>
</dbReference>
<evidence type="ECO:0000256" key="4">
    <source>
        <dbReference type="ARBA" id="ARBA00017870"/>
    </source>
</evidence>
<dbReference type="GO" id="GO:0046872">
    <property type="term" value="F:metal ion binding"/>
    <property type="evidence" value="ECO:0007669"/>
    <property type="project" value="UniProtKB-KW"/>
</dbReference>
<dbReference type="PANTHER" id="PTHR15822">
    <property type="entry name" value="TRAF AND TNF RECEPTOR-ASSOCIATED PROTEIN"/>
    <property type="match status" value="1"/>
</dbReference>
<evidence type="ECO:0000256" key="7">
    <source>
        <dbReference type="ARBA" id="ARBA00022763"/>
    </source>
</evidence>
<evidence type="ECO:0000256" key="6">
    <source>
        <dbReference type="ARBA" id="ARBA00022723"/>
    </source>
</evidence>